<evidence type="ECO:0000313" key="10">
    <source>
        <dbReference type="EMBL" id="SSY70779.1"/>
    </source>
</evidence>
<evidence type="ECO:0000256" key="8">
    <source>
        <dbReference type="SAM" id="Phobius"/>
    </source>
</evidence>
<feature type="transmembrane region" description="Helical" evidence="8">
    <location>
        <begin position="267"/>
        <end position="288"/>
    </location>
</feature>
<dbReference type="PROSITE" id="PS50850">
    <property type="entry name" value="MFS"/>
    <property type="match status" value="1"/>
</dbReference>
<dbReference type="Gene3D" id="1.20.1250.20">
    <property type="entry name" value="MFS general substrate transporter like domains"/>
    <property type="match status" value="2"/>
</dbReference>
<feature type="transmembrane region" description="Helical" evidence="8">
    <location>
        <begin position="201"/>
        <end position="228"/>
    </location>
</feature>
<evidence type="ECO:0000313" key="11">
    <source>
        <dbReference type="Proteomes" id="UP000254209"/>
    </source>
</evidence>
<feature type="transmembrane region" description="Helical" evidence="8">
    <location>
        <begin position="12"/>
        <end position="32"/>
    </location>
</feature>
<keyword evidence="5 8" id="KW-1133">Transmembrane helix</keyword>
<dbReference type="Proteomes" id="UP000254209">
    <property type="component" value="Unassembled WGS sequence"/>
</dbReference>
<feature type="transmembrane region" description="Helical" evidence="8">
    <location>
        <begin position="44"/>
        <end position="64"/>
    </location>
</feature>
<dbReference type="AlphaFoldDB" id="A0A376BM44"/>
<dbReference type="SUPFAM" id="SSF103473">
    <property type="entry name" value="MFS general substrate transporter"/>
    <property type="match status" value="1"/>
</dbReference>
<evidence type="ECO:0000256" key="6">
    <source>
        <dbReference type="ARBA" id="ARBA00023136"/>
    </source>
</evidence>
<feature type="transmembrane region" description="Helical" evidence="8">
    <location>
        <begin position="234"/>
        <end position="255"/>
    </location>
</feature>
<feature type="transmembrane region" description="Helical" evidence="8">
    <location>
        <begin position="99"/>
        <end position="122"/>
    </location>
</feature>
<dbReference type="InterPro" id="IPR005829">
    <property type="entry name" value="Sugar_transporter_CS"/>
</dbReference>
<keyword evidence="2" id="KW-0813">Transport</keyword>
<feature type="transmembrane region" description="Helical" evidence="8">
    <location>
        <begin position="334"/>
        <end position="354"/>
    </location>
</feature>
<evidence type="ECO:0000256" key="4">
    <source>
        <dbReference type="ARBA" id="ARBA00022692"/>
    </source>
</evidence>
<dbReference type="InterPro" id="IPR036259">
    <property type="entry name" value="MFS_trans_sf"/>
</dbReference>
<feature type="transmembrane region" description="Helical" evidence="8">
    <location>
        <begin position="360"/>
        <end position="378"/>
    </location>
</feature>
<gene>
    <name evidence="10" type="primary">ycaD</name>
    <name evidence="10" type="ORF">NCTC10283_00890</name>
</gene>
<dbReference type="CDD" id="cd17477">
    <property type="entry name" value="MFS_YcaD_like"/>
    <property type="match status" value="1"/>
</dbReference>
<dbReference type="GO" id="GO:0022857">
    <property type="term" value="F:transmembrane transporter activity"/>
    <property type="evidence" value="ECO:0007669"/>
    <property type="project" value="InterPro"/>
</dbReference>
<dbReference type="Pfam" id="PF07690">
    <property type="entry name" value="MFS_1"/>
    <property type="match status" value="1"/>
</dbReference>
<dbReference type="InterPro" id="IPR047200">
    <property type="entry name" value="MFS_YcaD-like"/>
</dbReference>
<feature type="compositionally biased region" description="Basic and acidic residues" evidence="7">
    <location>
        <begin position="443"/>
        <end position="458"/>
    </location>
</feature>
<proteinExistence type="predicted"/>
<keyword evidence="6 8" id="KW-0472">Membrane</keyword>
<dbReference type="InterPro" id="IPR020846">
    <property type="entry name" value="MFS_dom"/>
</dbReference>
<keyword evidence="11" id="KW-1185">Reference proteome</keyword>
<evidence type="ECO:0000259" key="9">
    <source>
        <dbReference type="PROSITE" id="PS50850"/>
    </source>
</evidence>
<organism evidence="10 11">
    <name type="scientific">Alysiella crassa</name>
    <dbReference type="NCBI Taxonomy" id="153491"/>
    <lineage>
        <taxon>Bacteria</taxon>
        <taxon>Pseudomonadati</taxon>
        <taxon>Pseudomonadota</taxon>
        <taxon>Betaproteobacteria</taxon>
        <taxon>Neisseriales</taxon>
        <taxon>Neisseriaceae</taxon>
        <taxon>Alysiella</taxon>
    </lineage>
</organism>
<protein>
    <submittedName>
        <fullName evidence="10">Uncharacterized MFS-type transporter ycaD</fullName>
    </submittedName>
</protein>
<sequence>MNDTNNLSNRFYALFGSVFLLFAGFGLFLNSAGVKLAQMGVNNIAIGALNAAFFCGASLSAVAAHRIVSNVGHIRSFSVFGAVFAMCSLAHLMTDNLYAWGVLRTVLGFCYFSMLMVVESWFAEQSTPEKRAKVLAIYNLVYYFAFTVGIVLLSLNLSSDNIFVLGTLLVMAAMLPVSLTKMRAPAIPERQSINVPRVFSIAPLAFVTAFTGGLLVNGLFTMASVFLLQQQFNLQQISAFLTSAMVGGFLVQLPLAKLSDKFGRRNTILVCATVSALTAGAGLAAMLFGYATPMVHNGIAFGLGCGLFTLYALSIARANDRLPNNMNTVEVSRSLLFCYGLGSLVAPVVLGVVTNFAPQYGFYAFYALIAVALAVFTLKQARVPVEERSVFVNMPTVSGSMAAELDPRNEEMHEQFDVDVAEKHVAQFAEQSDKTNDTQPENPETHATENMKKDDTAV</sequence>
<evidence type="ECO:0000256" key="7">
    <source>
        <dbReference type="SAM" id="MobiDB-lite"/>
    </source>
</evidence>
<dbReference type="PANTHER" id="PTHR23521:SF2">
    <property type="entry name" value="TRANSPORTER MFS SUPERFAMILY"/>
    <property type="match status" value="1"/>
</dbReference>
<feature type="transmembrane region" description="Helical" evidence="8">
    <location>
        <begin position="134"/>
        <end position="155"/>
    </location>
</feature>
<feature type="domain" description="Major facilitator superfamily (MFS) profile" evidence="9">
    <location>
        <begin position="197"/>
        <end position="458"/>
    </location>
</feature>
<evidence type="ECO:0000256" key="2">
    <source>
        <dbReference type="ARBA" id="ARBA00022448"/>
    </source>
</evidence>
<feature type="region of interest" description="Disordered" evidence="7">
    <location>
        <begin position="427"/>
        <end position="458"/>
    </location>
</feature>
<keyword evidence="3" id="KW-1003">Cell membrane</keyword>
<dbReference type="PROSITE" id="PS00216">
    <property type="entry name" value="SUGAR_TRANSPORT_1"/>
    <property type="match status" value="1"/>
</dbReference>
<feature type="transmembrane region" description="Helical" evidence="8">
    <location>
        <begin position="76"/>
        <end position="93"/>
    </location>
</feature>
<evidence type="ECO:0000256" key="1">
    <source>
        <dbReference type="ARBA" id="ARBA00004651"/>
    </source>
</evidence>
<dbReference type="PANTHER" id="PTHR23521">
    <property type="entry name" value="TRANSPORTER MFS SUPERFAMILY"/>
    <property type="match status" value="1"/>
</dbReference>
<feature type="transmembrane region" description="Helical" evidence="8">
    <location>
        <begin position="161"/>
        <end position="180"/>
    </location>
</feature>
<accession>A0A376BM44</accession>
<reference evidence="10 11" key="1">
    <citation type="submission" date="2018-06" db="EMBL/GenBank/DDBJ databases">
        <authorList>
            <consortium name="Pathogen Informatics"/>
            <person name="Doyle S."/>
        </authorList>
    </citation>
    <scope>NUCLEOTIDE SEQUENCE [LARGE SCALE GENOMIC DNA]</scope>
    <source>
        <strain evidence="10 11">NCTC10283</strain>
    </source>
</reference>
<keyword evidence="4 8" id="KW-0812">Transmembrane</keyword>
<dbReference type="RefSeq" id="WP_034295234.1">
    <property type="nucleotide sequence ID" value="NZ_CP091519.2"/>
</dbReference>
<dbReference type="EMBL" id="UFSO01000002">
    <property type="protein sequence ID" value="SSY70779.1"/>
    <property type="molecule type" value="Genomic_DNA"/>
</dbReference>
<feature type="transmembrane region" description="Helical" evidence="8">
    <location>
        <begin position="294"/>
        <end position="313"/>
    </location>
</feature>
<comment type="subcellular location">
    <subcellularLocation>
        <location evidence="1">Cell membrane</location>
        <topology evidence="1">Multi-pass membrane protein</topology>
    </subcellularLocation>
</comment>
<feature type="compositionally biased region" description="Basic and acidic residues" evidence="7">
    <location>
        <begin position="427"/>
        <end position="436"/>
    </location>
</feature>
<dbReference type="STRING" id="1120980.GCA_000745955_02337"/>
<dbReference type="GO" id="GO:0005886">
    <property type="term" value="C:plasma membrane"/>
    <property type="evidence" value="ECO:0007669"/>
    <property type="project" value="UniProtKB-SubCell"/>
</dbReference>
<evidence type="ECO:0000256" key="3">
    <source>
        <dbReference type="ARBA" id="ARBA00022475"/>
    </source>
</evidence>
<dbReference type="InterPro" id="IPR011701">
    <property type="entry name" value="MFS"/>
</dbReference>
<evidence type="ECO:0000256" key="5">
    <source>
        <dbReference type="ARBA" id="ARBA00022989"/>
    </source>
</evidence>
<name>A0A376BM44_9NEIS</name>